<dbReference type="PROSITE" id="PS51340">
    <property type="entry name" value="MOSC"/>
    <property type="match status" value="2"/>
</dbReference>
<evidence type="ECO:0000313" key="3">
    <source>
        <dbReference type="EMBL" id="CDL94606.1"/>
    </source>
</evidence>
<dbReference type="PANTHER" id="PTHR36930">
    <property type="entry name" value="METAL-SULFUR CLUSTER BIOSYNTHESIS PROTEINS YUAD-RELATED"/>
    <property type="match status" value="1"/>
</dbReference>
<dbReference type="EMBL" id="CAVP010058411">
    <property type="protein sequence ID" value="CDL94606.1"/>
    <property type="molecule type" value="Genomic_DNA"/>
</dbReference>
<feature type="chain" id="PRO_5004878869" evidence="1">
    <location>
        <begin position="23"/>
        <end position="625"/>
    </location>
</feature>
<feature type="domain" description="MOSC" evidence="2">
    <location>
        <begin position="115"/>
        <end position="293"/>
    </location>
</feature>
<reference evidence="3" key="1">
    <citation type="submission" date="2013-03" db="EMBL/GenBank/DDBJ databases">
        <authorList>
            <person name="Aslett M."/>
        </authorList>
    </citation>
    <scope>NUCLEOTIDE SEQUENCE [LARGE SCALE GENOMIC DNA]</scope>
    <source>
        <strain evidence="3">ISE/inbred ISE</strain>
    </source>
</reference>
<dbReference type="InterPro" id="IPR005302">
    <property type="entry name" value="MoCF_Sase_C"/>
</dbReference>
<accession>W6NBX8</accession>
<keyword evidence="1" id="KW-0732">Signal</keyword>
<dbReference type="GO" id="GO:0030170">
    <property type="term" value="F:pyridoxal phosphate binding"/>
    <property type="evidence" value="ECO:0007669"/>
    <property type="project" value="InterPro"/>
</dbReference>
<dbReference type="InterPro" id="IPR011037">
    <property type="entry name" value="Pyrv_Knase-like_insert_dom_sf"/>
</dbReference>
<dbReference type="InterPro" id="IPR052716">
    <property type="entry name" value="MOSC_domain"/>
</dbReference>
<evidence type="ECO:0000259" key="2">
    <source>
        <dbReference type="PROSITE" id="PS51340"/>
    </source>
</evidence>
<dbReference type="PROSITE" id="PS51257">
    <property type="entry name" value="PROKAR_LIPOPROTEIN"/>
    <property type="match status" value="1"/>
</dbReference>
<evidence type="ECO:0000256" key="1">
    <source>
        <dbReference type="SAM" id="SignalP"/>
    </source>
</evidence>
<proteinExistence type="predicted"/>
<feature type="signal peptide" evidence="1">
    <location>
        <begin position="1"/>
        <end position="22"/>
    </location>
</feature>
<dbReference type="SUPFAM" id="SSF50800">
    <property type="entry name" value="PK beta-barrel domain-like"/>
    <property type="match status" value="2"/>
</dbReference>
<sequence length="625" mass="70663">MKDRTILIGALGTSVMACAVLSFYCDSEGAVSGENRDRQFVVIDGKSGRFYNSSVKPLMVTIECEVHDGILNVKTSDGSTLRVDIDKVRQEKVIRRATFQSNLLADGLDCGDEAAEFFSRALDEQDARLLMYSPDLYSERICITQEDWWNNNTVPKRKEKSAFENTSPLMITTQGSLDDLNSKLETKVSTLQFRPVMVIDECPAWDEDKWLDLQIGDVRLQCFRPCFRCLAITVDPETGVKDSNVQPLKKLREFRLAPEGKMRKCFKDSPLFGVNVGVDRPFVLYLKFQIIMKDKATFIGTLGASVLACAAAYRLWGYIRSTSSEMVPVGIIKELYVYPVKSCKGVFSFFCDKEGAVSGENRDRQFVVIDGKTGRFYNSSVKPMMVTIECEVHDGILKVKTSDGSTLRVDVEKVRQERVIRRATFQSNLLADGLDCGDEAAEFFSKALGEQDARLLMYSPDLYSERICVTQEDWWNNNAVPRRKEKSAFENTSPLMITTQGSLDDLNSKLEKKVSTLNFRPVMVIEKCPAWDEDKWLDLQIGDVRLQCFRPCFRCLAITVDPETGVKDSNVQPLKKLREFRLAPEGRMRNCFKDSPLFGVNVGVDQPGYVHVGQTVYARHKKSAF</sequence>
<feature type="domain" description="MOSC" evidence="2">
    <location>
        <begin position="468"/>
        <end position="619"/>
    </location>
</feature>
<dbReference type="Pfam" id="PF03473">
    <property type="entry name" value="MOSC"/>
    <property type="match status" value="2"/>
</dbReference>
<dbReference type="PANTHER" id="PTHR36930:SF1">
    <property type="entry name" value="MOSC DOMAIN-CONTAINING PROTEIN"/>
    <property type="match status" value="1"/>
</dbReference>
<gene>
    <name evidence="3" type="ORF">HCOI_01091900</name>
</gene>
<dbReference type="SUPFAM" id="SSF141673">
    <property type="entry name" value="MOSC N-terminal domain-like"/>
    <property type="match status" value="2"/>
</dbReference>
<dbReference type="InterPro" id="IPR005303">
    <property type="entry name" value="MOCOS_middle"/>
</dbReference>
<dbReference type="AlphaFoldDB" id="W6NBX8"/>
<dbReference type="GO" id="GO:0003824">
    <property type="term" value="F:catalytic activity"/>
    <property type="evidence" value="ECO:0007669"/>
    <property type="project" value="InterPro"/>
</dbReference>
<dbReference type="GO" id="GO:0030151">
    <property type="term" value="F:molybdenum ion binding"/>
    <property type="evidence" value="ECO:0007669"/>
    <property type="project" value="InterPro"/>
</dbReference>
<comment type="caution">
    <text evidence="3">The sequence shown here is derived from an EMBL/GenBank/DDBJ whole genome shotgun (WGS) entry which is preliminary data.</text>
</comment>
<protein>
    <submittedName>
        <fullName evidence="3">MOSC and Molybdenum cofactor sulfurase domain containing protein</fullName>
    </submittedName>
</protein>
<organism evidence="3">
    <name type="scientific">Haemonchus contortus</name>
    <name type="common">Barber pole worm</name>
    <dbReference type="NCBI Taxonomy" id="6289"/>
    <lineage>
        <taxon>Eukaryota</taxon>
        <taxon>Metazoa</taxon>
        <taxon>Ecdysozoa</taxon>
        <taxon>Nematoda</taxon>
        <taxon>Chromadorea</taxon>
        <taxon>Rhabditida</taxon>
        <taxon>Rhabditina</taxon>
        <taxon>Rhabditomorpha</taxon>
        <taxon>Strongyloidea</taxon>
        <taxon>Trichostrongylidae</taxon>
        <taxon>Haemonchus</taxon>
    </lineage>
</organism>
<dbReference type="Pfam" id="PF03476">
    <property type="entry name" value="MOSC_N"/>
    <property type="match status" value="2"/>
</dbReference>
<reference evidence="3" key="2">
    <citation type="submission" date="2013-05" db="EMBL/GenBank/DDBJ databases">
        <title>The genome and transcriptome of Haemonchus contortus: a key model parasite for drug and vaccine discovery.</title>
        <authorList>
            <person name="Laing R."/>
            <person name="Kikuchi T."/>
            <person name="Martinelli A."/>
            <person name="Tsai I.J."/>
            <person name="Beech R.N."/>
            <person name="Redman E."/>
            <person name="Holroyd N."/>
            <person name="Bartley D.J."/>
            <person name="Beasley H."/>
            <person name="Britton C."/>
            <person name="Curran D."/>
            <person name="Devaney E."/>
            <person name="Gilabert A."/>
            <person name="Jackson F."/>
            <person name="Hunt M."/>
            <person name="Johnston S."/>
            <person name="Kryukov I."/>
            <person name="Li K."/>
            <person name="Morrison A.A."/>
            <person name="Reid A.J."/>
            <person name="Sargison N."/>
            <person name="Saunders G."/>
            <person name="Wasmuth J.D."/>
            <person name="Wolstenholme A."/>
            <person name="Berriman M."/>
            <person name="Gilleard J.S."/>
            <person name="Cotton J.A."/>
        </authorList>
    </citation>
    <scope>NUCLEOTIDE SEQUENCE [LARGE SCALE GENOMIC DNA]</scope>
    <source>
        <strain evidence="3">ISE/inbred ISE</strain>
    </source>
</reference>
<name>W6NBX8_HAECO</name>